<dbReference type="GO" id="GO:0030313">
    <property type="term" value="C:cell envelope"/>
    <property type="evidence" value="ECO:0007669"/>
    <property type="project" value="UniProtKB-SubCell"/>
</dbReference>
<evidence type="ECO:0000256" key="4">
    <source>
        <dbReference type="SAM" id="SignalP"/>
    </source>
</evidence>
<keyword evidence="3" id="KW-1133">Transmembrane helix</keyword>
<sequence length="3130" mass="341257">MLKNLKRAAAIVLSFAMAIQFGLANSYYVNAEEEPVEPQQEQTTTVENNSEVQEEDANEVAVPETKSVELSYVAEDGTILQAATYRDFDLNYGLNTDSSVMLNFDGYTLKDVIVNNSQTVSADQASLSVTSDLASVQFVYKKIVIETENQTTEPCKTEEKNEDDAEADPNPETEVKEELPEYPAFDQSEMAGDVVVHATAAEGVLPRDSKLVVKRITRKAILNAVEETVSEKNMEVESAVALDVTIQSKDGVEIQPNGSVNISFENVATTAQETNVYHVTNDASTVTEVATNAQSFDADHFSIYVITNENKVPLTTFNFVANGTTVSTQIVKSGDTLIAPTAPDMIGQAFVGWVDEAGNSFTGFGKQAEITETTTRTITARYEVALYVYFLNPDGSQIMRTEKVGDHEAHDFTTVSYDVDSTHKLVGWAAEKNGTENIADKISVPTDHTSVNVYAIIKEGYWVSFNSDGGSIVDSQFVLHGDNLVLDKSTTPTKPGYTFDGWYNGLTKVENGATVTSPMTLTAHWKAAKVSYTVIHWWENADDNEYSFHESQELQGLTGATTTAAAKSYTIKGKNIHGKDTSDKVFTATTIEQKTIKGDGSTIVNVYYKRKTYTMHFKKRQYSRTDLSTITKKWGQSISKKEWPAYNGNGNWQISDSRYLAYTSTMPMNDSTLWSTSGYYTHKAYYYVRNIEDTNYELHHTDVIKSSSDYLTIGKEDCYAITGFTYSHGNPGVDGEYNNSKFYYTRNSYKIKFINKGKVDKSVDKKYQQSISNENYTPTRPSSLLEYYVFDGWYENELCEGEAFDFSGKKMPAQNVTLYAKWTAKKISLKYNLNNPEGTVDKGTTKVAAGTIASTVLPSASAIEGYSFAGWYVADENGHMTNVAFNANDAILKDTNVIGKWLYNGELKVKYVADGVEAPKDNNVYAGGAKATVANGVTKEGKKFLGWQLDGNVYQPGQNFEVNKNLADDKNVITLTAVFGDSETSAILNYHPGNGNGEDQSVAILNNVEVALESTSNLHYSAPGEDYYFAGWATSMEDAQKGNAKYAVGDKVRVNADSSNDLYATWVKKTVIEVTANSNTLQYNGEEQKVEGFKVVTAGYEVTGLKAEAKGTNFGTYDTVITDTATVTKDGVDVTDKVIVNVTKGTLTISKRDVTLTSGSASRVYNKEALTNGEVTVSGDGFAKNEGATYTVTGSQTEVGESDNTFTYELKSNTKASNYNITKKEGKLSITPVTDEVTVTIKGNSKTTPYNGTVQSVGGYTVESISNTLYTSTDFTLKGSAVATGKDAATYPMNLSATQFVNNNTNFSNVKFEIAEDGQLVINPRAVTLTSEKASKPYDGTPLTRPDVKVEGNFVDGEVTEVKATGSVTYVSEGDVTNTIVITEGENFKESNYSITKHEGTLSITEVDAEVTVTIKGHEATATYDGKPHSVEGYEITDISNKLYTKDDVKFTGEAKAEGTEAGTYKMHLTKDLFSNKNSNFKKVTFVVEDGSLIINRKSIDDQNRISVTKPSDSKYNGEEHKNKPTVADTKTNRTLVEGTDYELSYSKDVTNAGTVTVKVKGIGNYSGETTTTYQITKRNVTLTSGSASRVYNKEALTNGEVTVSGEGFAKNEGATYTVTGSQTEVGESKNTFTYELKSNTTASNYNIEVKFGELKVTAQDGEVVVTITGHSDSVEYDGNEKSVSGYDVAITEGSKYTTDDFTFNGTAEAKGTEAGTYLMGLNADQFTNTNTNYEKVTFIVNDGSLTITPKSINPDDEKNGITVTDPENSIYDGNEHINGLTVTDSKLNTTLVENTDYTLTYSGDLINVGTVTITIKGVGNYTGEFTKTYQILPREYTVTTNTDSKVYDGNPLTAGGTVNNLVKDETVVFTITGSQTNVGTSDNTYELKFEGTAKAKNYTHGKDSIGTLTVTKKSIVPDGPDTPDEKKTGITVTAPEGSKYDGEEHRNKPKVEDTKTKATLKEGRDYELSYSEDVVNAGTVTVTVTGIGNYEGSFEVTYEITKRHVTLTSADDEKVYDGSALTNDTVTVGGDKFAKKEGVTYNVTGNQTEVGSSENTFTYELKSNTTASNYNIEVKFGELKVTPFTDKVTVTIKGHEDTATYDGNPHSVEGYEVTNISNKLYKENDIGFTGEAKAEGTKAGTYQMNLTAQQFSNISQNFTNVEFVVEDGSLTINPKSITPDGPNTPEEKKTGITVTAPEGSKYDGEEHRNKPTVTDTKTKATLKEGTDYELSYSKDVINAGKVTVKVKGIGNYKGSFEVTYEITKRNVTLTSGSASKVYDKTALTNDTVTVSGDGFAKNEGATYKVTGSRTKVGTSKNTFTYELKSNTKASNYNIEVMFGELKVTAQDGEVVVTITGRSDTVEYDGNEKSVSGYDVTITEGSKYTTDDFTFNGTAEAKGTEAGTYSMGLNADQFTNTNDNYTQVTFIVNDGTLTITPKSINPDDEKNGITVTDPENSIYDGNEHINGLTVTDSKLNTTLVEGTDYTLTYSGDLINVGTVTITIKGIGNYTGEFTKTYQILPREYTVTTNTDSKVYDGNPLTAGGTVNNLVKDETVNLTMTGSQTDVGTSDNTYELNWTGSAKESNYTHGKDSIGTLTVTKQSIAPDPEHPETYKEVTITSPSDEVYDGNEHKWIPTVTDKEGNELVAKTDYKVTYSTTDFTNVTGTITVTITGIGNYTGKATRTYSITPKTYTVTTESDSKVYDGTALTAGGKVSGIVRGETVEFTITGSQTSVGTSDNTYELNWTGSAKESNYKHGKDSIGTLTVKAKSIVPDGPDTPDEKKTGITVSDPSDSKYDGKEHREVLTVQDTKKNDELVAEKDYSVTYSDDLVNAGTVTITIEGIGNYTGSFTKTYEITERSVTLTSATASKTYDGQALTSTSITVSGDGFVKGEGATYNVTGTQTEVGNSANSFEYKLNENTLASNYDITKVVGTLTVTRDTTPVTPAPTPTTPSVPPVVQRVVPTPTPVPEEKVEEEQTPKAEPKEEEKVEEDYTPKATQEYYWALINLICAIVTVLFGLLLLISKRHKDEDDDEEEDDETKQQATTNEDEEQEQEKKRGLFTRVLAVLIAIVSVVFFLVTEDMSLAWTWTDQWTIWMVVIGLVQIVVFFVGRKWKNVDNDDDDEEAQQA</sequence>
<feature type="domain" description="MBG" evidence="5">
    <location>
        <begin position="2353"/>
        <end position="2437"/>
    </location>
</feature>
<protein>
    <recommendedName>
        <fullName evidence="5">MBG domain-containing protein</fullName>
    </recommendedName>
</protein>
<feature type="compositionally biased region" description="Low complexity" evidence="2">
    <location>
        <begin position="37"/>
        <end position="47"/>
    </location>
</feature>
<dbReference type="EMBL" id="QRVM01000026">
    <property type="protein sequence ID" value="RGS46183.1"/>
    <property type="molecule type" value="Genomic_DNA"/>
</dbReference>
<evidence type="ECO:0000259" key="5">
    <source>
        <dbReference type="Pfam" id="PF17883"/>
    </source>
</evidence>
<evidence type="ECO:0000313" key="6">
    <source>
        <dbReference type="EMBL" id="RGS46183.1"/>
    </source>
</evidence>
<feature type="compositionally biased region" description="Basic and acidic residues" evidence="2">
    <location>
        <begin position="2201"/>
        <end position="2210"/>
    </location>
</feature>
<name>A0A412J1K2_9FIRM</name>
<dbReference type="InterPro" id="IPR042229">
    <property type="entry name" value="Listeria/Bacterioides_rpt_sf"/>
</dbReference>
<dbReference type="InterPro" id="IPR041277">
    <property type="entry name" value="MBG_Lactobacillales"/>
</dbReference>
<gene>
    <name evidence="6" type="ORF">DWX92_06620</name>
</gene>
<keyword evidence="3" id="KW-0472">Membrane</keyword>
<feature type="region of interest" description="Disordered" evidence="2">
    <location>
        <begin position="2770"/>
        <end position="2799"/>
    </location>
</feature>
<feature type="chain" id="PRO_5038884753" description="MBG domain-containing protein" evidence="4">
    <location>
        <begin position="32"/>
        <end position="3130"/>
    </location>
</feature>
<dbReference type="Proteomes" id="UP000285274">
    <property type="component" value="Unassembled WGS sequence"/>
</dbReference>
<feature type="compositionally biased region" description="Basic and acidic residues" evidence="2">
    <location>
        <begin position="2970"/>
        <end position="2994"/>
    </location>
</feature>
<feature type="domain" description="MBG" evidence="5">
    <location>
        <begin position="2091"/>
        <end position="2175"/>
    </location>
</feature>
<comment type="subcellular location">
    <subcellularLocation>
        <location evidence="1">Cell envelope</location>
    </subcellularLocation>
</comment>
<comment type="caution">
    <text evidence="6">The sequence shown here is derived from an EMBL/GenBank/DDBJ whole genome shotgun (WGS) entry which is preliminary data.</text>
</comment>
<feature type="compositionally biased region" description="Acidic residues" evidence="2">
    <location>
        <begin position="3031"/>
        <end position="3040"/>
    </location>
</feature>
<feature type="transmembrane region" description="Helical" evidence="3">
    <location>
        <begin position="3061"/>
        <end position="3081"/>
    </location>
</feature>
<dbReference type="InterPro" id="IPR013378">
    <property type="entry name" value="InlB-like_B-rpt"/>
</dbReference>
<feature type="compositionally biased region" description="Pro residues" evidence="2">
    <location>
        <begin position="2945"/>
        <end position="2956"/>
    </location>
</feature>
<proteinExistence type="predicted"/>
<dbReference type="NCBIfam" id="TIGR02543">
    <property type="entry name" value="List_Bact_rpt"/>
    <property type="match status" value="2"/>
</dbReference>
<dbReference type="Pfam" id="PF09479">
    <property type="entry name" value="Flg_new"/>
    <property type="match status" value="5"/>
</dbReference>
<keyword evidence="3" id="KW-0812">Transmembrane</keyword>
<feature type="transmembrane region" description="Helical" evidence="3">
    <location>
        <begin position="3002"/>
        <end position="3024"/>
    </location>
</feature>
<feature type="region of interest" description="Disordered" evidence="2">
    <location>
        <begin position="151"/>
        <end position="177"/>
    </location>
</feature>
<feature type="region of interest" description="Disordered" evidence="2">
    <location>
        <begin position="2175"/>
        <end position="2215"/>
    </location>
</feature>
<evidence type="ECO:0000256" key="2">
    <source>
        <dbReference type="SAM" id="MobiDB-lite"/>
    </source>
</evidence>
<feature type="compositionally biased region" description="Acidic residues" evidence="2">
    <location>
        <begin position="160"/>
        <end position="171"/>
    </location>
</feature>
<feature type="transmembrane region" description="Helical" evidence="3">
    <location>
        <begin position="3093"/>
        <end position="3111"/>
    </location>
</feature>
<dbReference type="Gene3D" id="3.10.430.110">
    <property type="match status" value="4"/>
</dbReference>
<evidence type="ECO:0000313" key="7">
    <source>
        <dbReference type="Proteomes" id="UP000285274"/>
    </source>
</evidence>
<evidence type="ECO:0000256" key="3">
    <source>
        <dbReference type="SAM" id="Phobius"/>
    </source>
</evidence>
<feature type="region of interest" description="Disordered" evidence="2">
    <location>
        <begin position="3029"/>
        <end position="3056"/>
    </location>
</feature>
<evidence type="ECO:0000256" key="1">
    <source>
        <dbReference type="ARBA" id="ARBA00004196"/>
    </source>
</evidence>
<feature type="region of interest" description="Disordered" evidence="2">
    <location>
        <begin position="1915"/>
        <end position="1954"/>
    </location>
</feature>
<feature type="region of interest" description="Disordered" evidence="2">
    <location>
        <begin position="34"/>
        <end position="59"/>
    </location>
</feature>
<dbReference type="Gene3D" id="2.60.40.4270">
    <property type="entry name" value="Listeria-Bacteroides repeat domain"/>
    <property type="match status" value="3"/>
</dbReference>
<organism evidence="6 7">
    <name type="scientific">Holdemanella biformis</name>
    <dbReference type="NCBI Taxonomy" id="1735"/>
    <lineage>
        <taxon>Bacteria</taxon>
        <taxon>Bacillati</taxon>
        <taxon>Bacillota</taxon>
        <taxon>Erysipelotrichia</taxon>
        <taxon>Erysipelotrichales</taxon>
        <taxon>Erysipelotrichaceae</taxon>
        <taxon>Holdemanella</taxon>
    </lineage>
</organism>
<reference evidence="6 7" key="1">
    <citation type="submission" date="2018-08" db="EMBL/GenBank/DDBJ databases">
        <title>A genome reference for cultivated species of the human gut microbiota.</title>
        <authorList>
            <person name="Zou Y."/>
            <person name="Xue W."/>
            <person name="Luo G."/>
        </authorList>
    </citation>
    <scope>NUCLEOTIDE SEQUENCE [LARGE SCALE GENOMIC DNA]</scope>
    <source>
        <strain evidence="6 7">AF22-10AC</strain>
    </source>
</reference>
<dbReference type="Pfam" id="PF17883">
    <property type="entry name" value="MBG"/>
    <property type="match status" value="3"/>
</dbReference>
<accession>A0A412J1K2</accession>
<feature type="compositionally biased region" description="Basic and acidic residues" evidence="2">
    <location>
        <begin position="1939"/>
        <end position="1954"/>
    </location>
</feature>
<feature type="domain" description="MBG" evidence="5">
    <location>
        <begin position="1666"/>
        <end position="1750"/>
    </location>
</feature>
<keyword evidence="4" id="KW-0732">Signal</keyword>
<feature type="signal peptide" evidence="4">
    <location>
        <begin position="1"/>
        <end position="31"/>
    </location>
</feature>
<feature type="region of interest" description="Disordered" evidence="2">
    <location>
        <begin position="2941"/>
        <end position="2994"/>
    </location>
</feature>
<dbReference type="RefSeq" id="WP_118320060.1">
    <property type="nucleotide sequence ID" value="NZ_QRVM01000026.1"/>
</dbReference>